<evidence type="ECO:0000256" key="1">
    <source>
        <dbReference type="ARBA" id="ARBA00004496"/>
    </source>
</evidence>
<dbReference type="PANTHER" id="PTHR33540:SF2">
    <property type="entry name" value="TRNA THREONYLCARBAMOYLADENOSINE BIOSYNTHESIS PROTEIN TSAE"/>
    <property type="match status" value="1"/>
</dbReference>
<dbReference type="GO" id="GO:0005524">
    <property type="term" value="F:ATP binding"/>
    <property type="evidence" value="ECO:0007669"/>
    <property type="project" value="UniProtKB-KW"/>
</dbReference>
<keyword evidence="5" id="KW-0819">tRNA processing</keyword>
<keyword evidence="4" id="KW-0963">Cytoplasm</keyword>
<evidence type="ECO:0000256" key="3">
    <source>
        <dbReference type="ARBA" id="ARBA00019010"/>
    </source>
</evidence>
<proteinExistence type="inferred from homology"/>
<keyword evidence="9" id="KW-0460">Magnesium</keyword>
<comment type="subcellular location">
    <subcellularLocation>
        <location evidence="1">Cytoplasm</location>
    </subcellularLocation>
</comment>
<dbReference type="AlphaFoldDB" id="A0A315E8V6"/>
<name>A0A315E8V6_9BURK</name>
<dbReference type="PANTHER" id="PTHR33540">
    <property type="entry name" value="TRNA THREONYLCARBAMOYLADENOSINE BIOSYNTHESIS PROTEIN TSAE"/>
    <property type="match status" value="1"/>
</dbReference>
<reference evidence="11 12" key="1">
    <citation type="submission" date="2017-04" db="EMBL/GenBank/DDBJ databases">
        <title>Unexpected and diverse lifestyles within the genus Limnohabitans.</title>
        <authorList>
            <person name="Kasalicky V."/>
            <person name="Mehrshad M."/>
            <person name="Andrei S.-A."/>
            <person name="Salcher M."/>
            <person name="Kratochvilova H."/>
            <person name="Simek K."/>
            <person name="Ghai R."/>
        </authorList>
    </citation>
    <scope>NUCLEOTIDE SEQUENCE [LARGE SCALE GENOMIC DNA]</scope>
    <source>
        <strain evidence="11 12">II-B4</strain>
    </source>
</reference>
<protein>
    <recommendedName>
        <fullName evidence="3">tRNA threonylcarbamoyladenosine biosynthesis protein TsaE</fullName>
    </recommendedName>
    <alternativeName>
        <fullName evidence="10">t(6)A37 threonylcarbamoyladenosine biosynthesis protein TsaE</fullName>
    </alternativeName>
</protein>
<keyword evidence="12" id="KW-1185">Reference proteome</keyword>
<dbReference type="GO" id="GO:0002949">
    <property type="term" value="P:tRNA threonylcarbamoyladenosine modification"/>
    <property type="evidence" value="ECO:0007669"/>
    <property type="project" value="InterPro"/>
</dbReference>
<dbReference type="InterPro" id="IPR027417">
    <property type="entry name" value="P-loop_NTPase"/>
</dbReference>
<keyword evidence="8" id="KW-0067">ATP-binding</keyword>
<dbReference type="SUPFAM" id="SSF52540">
    <property type="entry name" value="P-loop containing nucleoside triphosphate hydrolases"/>
    <property type="match status" value="1"/>
</dbReference>
<gene>
    <name evidence="11" type="ORF">B9Z37_11065</name>
</gene>
<evidence type="ECO:0000256" key="5">
    <source>
        <dbReference type="ARBA" id="ARBA00022694"/>
    </source>
</evidence>
<dbReference type="InterPro" id="IPR003442">
    <property type="entry name" value="T6A_TsaE"/>
</dbReference>
<dbReference type="EMBL" id="NESN01000004">
    <property type="protein sequence ID" value="PUE52712.1"/>
    <property type="molecule type" value="Genomic_DNA"/>
</dbReference>
<evidence type="ECO:0000256" key="8">
    <source>
        <dbReference type="ARBA" id="ARBA00022840"/>
    </source>
</evidence>
<dbReference type="GO" id="GO:0046872">
    <property type="term" value="F:metal ion binding"/>
    <property type="evidence" value="ECO:0007669"/>
    <property type="project" value="UniProtKB-KW"/>
</dbReference>
<evidence type="ECO:0000256" key="4">
    <source>
        <dbReference type="ARBA" id="ARBA00022490"/>
    </source>
</evidence>
<evidence type="ECO:0000256" key="6">
    <source>
        <dbReference type="ARBA" id="ARBA00022723"/>
    </source>
</evidence>
<dbReference type="GO" id="GO:0005737">
    <property type="term" value="C:cytoplasm"/>
    <property type="evidence" value="ECO:0007669"/>
    <property type="project" value="UniProtKB-SubCell"/>
</dbReference>
<sequence>MSTLSSHPPIVGSPATTPPLPLVWEGVWADESATQAFAAQLAQALTTWPGGRDACIELRGNLGAGKTTLVRHLLRAAGVQGRIKSPTYAVVEPHQAGDGDDAWPIWHFDFYRFNDPQEWEEAGFRDIFAGPGLKLMEWPDKVAGQLPPPDWVIALDAIDEDQRRVHISAGTPRGLNWLQTWAKIPPEADHAG</sequence>
<keyword evidence="11" id="KW-0808">Transferase</keyword>
<dbReference type="Gene3D" id="3.40.50.300">
    <property type="entry name" value="P-loop containing nucleotide triphosphate hydrolases"/>
    <property type="match status" value="1"/>
</dbReference>
<dbReference type="Pfam" id="PF02367">
    <property type="entry name" value="TsaE"/>
    <property type="match status" value="1"/>
</dbReference>
<comment type="caution">
    <text evidence="11">The sequence shown here is derived from an EMBL/GenBank/DDBJ whole genome shotgun (WGS) entry which is preliminary data.</text>
</comment>
<organism evidence="11 12">
    <name type="scientific">Limnohabitans parvus II-B4</name>
    <dbReference type="NCBI Taxonomy" id="1293052"/>
    <lineage>
        <taxon>Bacteria</taxon>
        <taxon>Pseudomonadati</taxon>
        <taxon>Pseudomonadota</taxon>
        <taxon>Betaproteobacteria</taxon>
        <taxon>Burkholderiales</taxon>
        <taxon>Comamonadaceae</taxon>
        <taxon>Limnohabitans</taxon>
    </lineage>
</organism>
<dbReference type="Proteomes" id="UP000250790">
    <property type="component" value="Unassembled WGS sequence"/>
</dbReference>
<accession>A0A315E8V6</accession>
<dbReference type="NCBIfam" id="TIGR00150">
    <property type="entry name" value="T6A_YjeE"/>
    <property type="match status" value="1"/>
</dbReference>
<evidence type="ECO:0000256" key="10">
    <source>
        <dbReference type="ARBA" id="ARBA00032441"/>
    </source>
</evidence>
<evidence type="ECO:0000313" key="12">
    <source>
        <dbReference type="Proteomes" id="UP000250790"/>
    </source>
</evidence>
<keyword evidence="6" id="KW-0479">Metal-binding</keyword>
<dbReference type="GO" id="GO:0016740">
    <property type="term" value="F:transferase activity"/>
    <property type="evidence" value="ECO:0007669"/>
    <property type="project" value="UniProtKB-KW"/>
</dbReference>
<comment type="similarity">
    <text evidence="2">Belongs to the TsaE family.</text>
</comment>
<evidence type="ECO:0000256" key="9">
    <source>
        <dbReference type="ARBA" id="ARBA00022842"/>
    </source>
</evidence>
<evidence type="ECO:0000313" key="11">
    <source>
        <dbReference type="EMBL" id="PUE52712.1"/>
    </source>
</evidence>
<evidence type="ECO:0000256" key="7">
    <source>
        <dbReference type="ARBA" id="ARBA00022741"/>
    </source>
</evidence>
<keyword evidence="7" id="KW-0547">Nucleotide-binding</keyword>
<evidence type="ECO:0000256" key="2">
    <source>
        <dbReference type="ARBA" id="ARBA00007599"/>
    </source>
</evidence>